<dbReference type="OrthoDB" id="2678679at2759"/>
<accession>F8P321</accession>
<feature type="region of interest" description="Disordered" evidence="1">
    <location>
        <begin position="25"/>
        <end position="48"/>
    </location>
</feature>
<dbReference type="AlphaFoldDB" id="F8P321"/>
<dbReference type="KEGG" id="sla:SERLADRAFT_371994"/>
<dbReference type="EMBL" id="GL945437">
    <property type="protein sequence ID" value="EGO22552.1"/>
    <property type="molecule type" value="Genomic_DNA"/>
</dbReference>
<reference evidence="2" key="1">
    <citation type="submission" date="2011-04" db="EMBL/GenBank/DDBJ databases">
        <title>Evolution of plant cell wall degrading machinery underlies the functional diversity of forest fungi.</title>
        <authorList>
            <consortium name="US DOE Joint Genome Institute (JGI-PGF)"/>
            <person name="Eastwood D.C."/>
            <person name="Floudas D."/>
            <person name="Binder M."/>
            <person name="Majcherczyk A."/>
            <person name="Schneider P."/>
            <person name="Aerts A."/>
            <person name="Asiegbu F.O."/>
            <person name="Baker S.E."/>
            <person name="Barry K."/>
            <person name="Bendiksby M."/>
            <person name="Blumentritt M."/>
            <person name="Coutinho P.M."/>
            <person name="Cullen D."/>
            <person name="Cullen D."/>
            <person name="Gathman A."/>
            <person name="Goodell B."/>
            <person name="Henrissat B."/>
            <person name="Ihrmark K."/>
            <person name="Kauserud H."/>
            <person name="Kohler A."/>
            <person name="LaButti K."/>
            <person name="Lapidus A."/>
            <person name="Lavin J.L."/>
            <person name="Lee Y.-H."/>
            <person name="Lindquist E."/>
            <person name="Lilly W."/>
            <person name="Lucas S."/>
            <person name="Morin E."/>
            <person name="Murat C."/>
            <person name="Oguiza J.A."/>
            <person name="Park J."/>
            <person name="Pisabarro A.G."/>
            <person name="Riley R."/>
            <person name="Rosling A."/>
            <person name="Salamov A."/>
            <person name="Schmidt O."/>
            <person name="Schmutz J."/>
            <person name="Skrede I."/>
            <person name="Stenlid J."/>
            <person name="Wiebenga A."/>
            <person name="Xie X."/>
            <person name="Kues U."/>
            <person name="Hibbett D.S."/>
            <person name="Hoffmeister D."/>
            <person name="Hogberg N."/>
            <person name="Martin F."/>
            <person name="Grigoriev I.V."/>
            <person name="Watkinson S.C."/>
        </authorList>
    </citation>
    <scope>NUCLEOTIDE SEQUENCE</scope>
    <source>
        <strain evidence="2">S7.9</strain>
    </source>
</reference>
<proteinExistence type="predicted"/>
<gene>
    <name evidence="2" type="ORF">SERLADRAFT_371994</name>
</gene>
<name>F8P321_SERL9</name>
<evidence type="ECO:0000313" key="2">
    <source>
        <dbReference type="EMBL" id="EGO22552.1"/>
    </source>
</evidence>
<dbReference type="Proteomes" id="UP000008064">
    <property type="component" value="Unassembled WGS sequence"/>
</dbReference>
<sequence>MNSAMEGVVSSRESFHEADQRIGMFHNGIGNDSRQREPTYEHPPASPIDRETLAQDTTMETANGDGTEPVAAISSHKDVLVTSGQNAGQDELPLAGGRKGQLKQQTDLAVTLVHGDALILQGDDFEEILIGTQAAAASDGDMSCGGPELGQSIPSSSWNPLGISRVSEDVEIEEPPDATDPLTALFDM</sequence>
<organism>
    <name type="scientific">Serpula lacrymans var. lacrymans (strain S7.9)</name>
    <name type="common">Dry rot fungus</name>
    <dbReference type="NCBI Taxonomy" id="578457"/>
    <lineage>
        <taxon>Eukaryota</taxon>
        <taxon>Fungi</taxon>
        <taxon>Dikarya</taxon>
        <taxon>Basidiomycota</taxon>
        <taxon>Agaricomycotina</taxon>
        <taxon>Agaricomycetes</taxon>
        <taxon>Agaricomycetidae</taxon>
        <taxon>Boletales</taxon>
        <taxon>Coniophorineae</taxon>
        <taxon>Serpulaceae</taxon>
        <taxon>Serpula</taxon>
    </lineage>
</organism>
<protein>
    <submittedName>
        <fullName evidence="2">Uncharacterized protein</fullName>
    </submittedName>
</protein>
<evidence type="ECO:0000256" key="1">
    <source>
        <dbReference type="SAM" id="MobiDB-lite"/>
    </source>
</evidence>
<dbReference type="RefSeq" id="XP_007321090.1">
    <property type="nucleotide sequence ID" value="XM_007321028.1"/>
</dbReference>
<dbReference type="HOGENOM" id="CLU_1441848_0_0_1"/>
<dbReference type="GeneID" id="18810409"/>